<keyword evidence="1" id="KW-1133">Transmembrane helix</keyword>
<keyword evidence="3" id="KW-1185">Reference proteome</keyword>
<keyword evidence="1" id="KW-0812">Transmembrane</keyword>
<evidence type="ECO:0000256" key="1">
    <source>
        <dbReference type="SAM" id="Phobius"/>
    </source>
</evidence>
<dbReference type="OrthoDB" id="3445303at2759"/>
<name>A0A8H8UIR7_9HELO</name>
<dbReference type="AlphaFoldDB" id="A0A8H8UIR7"/>
<accession>A0A8H8UIR7</accession>
<gene>
    <name evidence="2" type="ORF">LSUB1_G000138</name>
</gene>
<proteinExistence type="predicted"/>
<evidence type="ECO:0000313" key="2">
    <source>
        <dbReference type="EMBL" id="TVY45612.1"/>
    </source>
</evidence>
<feature type="transmembrane region" description="Helical" evidence="1">
    <location>
        <begin position="132"/>
        <end position="153"/>
    </location>
</feature>
<evidence type="ECO:0000313" key="3">
    <source>
        <dbReference type="Proteomes" id="UP000462212"/>
    </source>
</evidence>
<protein>
    <submittedName>
        <fullName evidence="2">Uncharacterized protein</fullName>
    </submittedName>
</protein>
<keyword evidence="1" id="KW-0472">Membrane</keyword>
<feature type="transmembrane region" description="Helical" evidence="1">
    <location>
        <begin position="165"/>
        <end position="185"/>
    </location>
</feature>
<sequence>MVFFLSLRESTQRPGTIEPDIVPSSSSQASLLPGVPKSTLESTTSSFRQYITTWDFSDRAAVLRRLACVLALCFHVPMNILSMLSHGVSILMFVWIVLSLLNLLCVAYSLWRLDVMRGQRLFYSKLFNRHHFDYVVLALLLIYGFSFFVFLFVKFDHHYKITFLRIIWPCLILTDITCFLAGWVATWRDVDAAPLG</sequence>
<dbReference type="Proteomes" id="UP000462212">
    <property type="component" value="Unassembled WGS sequence"/>
</dbReference>
<reference evidence="2 3" key="1">
    <citation type="submission" date="2018-05" db="EMBL/GenBank/DDBJ databases">
        <title>Genome sequencing and assembly of the regulated plant pathogen Lachnellula willkommii and related sister species for the development of diagnostic species identification markers.</title>
        <authorList>
            <person name="Giroux E."/>
            <person name="Bilodeau G."/>
        </authorList>
    </citation>
    <scope>NUCLEOTIDE SEQUENCE [LARGE SCALE GENOMIC DNA]</scope>
    <source>
        <strain evidence="2 3">CBS 197.66</strain>
    </source>
</reference>
<organism evidence="2 3">
    <name type="scientific">Lachnellula subtilissima</name>
    <dbReference type="NCBI Taxonomy" id="602034"/>
    <lineage>
        <taxon>Eukaryota</taxon>
        <taxon>Fungi</taxon>
        <taxon>Dikarya</taxon>
        <taxon>Ascomycota</taxon>
        <taxon>Pezizomycotina</taxon>
        <taxon>Leotiomycetes</taxon>
        <taxon>Helotiales</taxon>
        <taxon>Lachnaceae</taxon>
        <taxon>Lachnellula</taxon>
    </lineage>
</organism>
<comment type="caution">
    <text evidence="2">The sequence shown here is derived from an EMBL/GenBank/DDBJ whole genome shotgun (WGS) entry which is preliminary data.</text>
</comment>
<dbReference type="EMBL" id="QGMJ01000009">
    <property type="protein sequence ID" value="TVY45612.1"/>
    <property type="molecule type" value="Genomic_DNA"/>
</dbReference>
<feature type="transmembrane region" description="Helical" evidence="1">
    <location>
        <begin position="90"/>
        <end position="111"/>
    </location>
</feature>